<dbReference type="GO" id="GO:0043190">
    <property type="term" value="C:ATP-binding cassette (ABC) transporter complex"/>
    <property type="evidence" value="ECO:0007669"/>
    <property type="project" value="InterPro"/>
</dbReference>
<feature type="transmembrane region" description="Helical" evidence="6">
    <location>
        <begin position="18"/>
        <end position="43"/>
    </location>
</feature>
<dbReference type="PANTHER" id="PTHR30477">
    <property type="entry name" value="ABC-TRANSPORTER METAL-BINDING PROTEIN"/>
    <property type="match status" value="1"/>
</dbReference>
<evidence type="ECO:0000256" key="1">
    <source>
        <dbReference type="ARBA" id="ARBA00004141"/>
    </source>
</evidence>
<comment type="subcellular location">
    <subcellularLocation>
        <location evidence="1">Membrane</location>
        <topology evidence="1">Multi-pass membrane protein</topology>
    </subcellularLocation>
</comment>
<evidence type="ECO:0000256" key="2">
    <source>
        <dbReference type="ARBA" id="ARBA00008034"/>
    </source>
</evidence>
<dbReference type="InterPro" id="IPR001626">
    <property type="entry name" value="ABC_TroCD"/>
</dbReference>
<gene>
    <name evidence="7" type="ORF">UFOPK3879_00772</name>
</gene>
<reference evidence="7" key="1">
    <citation type="submission" date="2020-05" db="EMBL/GenBank/DDBJ databases">
        <authorList>
            <person name="Chiriac C."/>
            <person name="Salcher M."/>
            <person name="Ghai R."/>
            <person name="Kavagutti S V."/>
        </authorList>
    </citation>
    <scope>NUCLEOTIDE SEQUENCE</scope>
</reference>
<evidence type="ECO:0000256" key="3">
    <source>
        <dbReference type="ARBA" id="ARBA00022692"/>
    </source>
</evidence>
<dbReference type="Gene3D" id="1.10.3470.10">
    <property type="entry name" value="ABC transporter involved in vitamin B12 uptake, BtuC"/>
    <property type="match status" value="1"/>
</dbReference>
<dbReference type="EMBL" id="CAFBNR010000030">
    <property type="protein sequence ID" value="CAB4963271.1"/>
    <property type="molecule type" value="Genomic_DNA"/>
</dbReference>
<evidence type="ECO:0000313" key="7">
    <source>
        <dbReference type="EMBL" id="CAB4963271.1"/>
    </source>
</evidence>
<feature type="transmembrane region" description="Helical" evidence="6">
    <location>
        <begin position="55"/>
        <end position="83"/>
    </location>
</feature>
<evidence type="ECO:0000256" key="5">
    <source>
        <dbReference type="ARBA" id="ARBA00023136"/>
    </source>
</evidence>
<dbReference type="CDD" id="cd06550">
    <property type="entry name" value="TM_ABC_iron-siderophores_like"/>
    <property type="match status" value="1"/>
</dbReference>
<dbReference type="GO" id="GO:0010043">
    <property type="term" value="P:response to zinc ion"/>
    <property type="evidence" value="ECO:0007669"/>
    <property type="project" value="TreeGrafter"/>
</dbReference>
<keyword evidence="4 6" id="KW-1133">Transmembrane helix</keyword>
<organism evidence="7">
    <name type="scientific">freshwater metagenome</name>
    <dbReference type="NCBI Taxonomy" id="449393"/>
    <lineage>
        <taxon>unclassified sequences</taxon>
        <taxon>metagenomes</taxon>
        <taxon>ecological metagenomes</taxon>
    </lineage>
</organism>
<dbReference type="PANTHER" id="PTHR30477:SF13">
    <property type="entry name" value="IRON TRANSPORT SYSTEM MEMBRANE PROTEIN HI_0360-RELATED"/>
    <property type="match status" value="1"/>
</dbReference>
<proteinExistence type="inferred from homology"/>
<evidence type="ECO:0000256" key="6">
    <source>
        <dbReference type="SAM" id="Phobius"/>
    </source>
</evidence>
<accession>A0A6J7L5H0</accession>
<name>A0A6J7L5H0_9ZZZZ</name>
<evidence type="ECO:0000256" key="4">
    <source>
        <dbReference type="ARBA" id="ARBA00022989"/>
    </source>
</evidence>
<dbReference type="Pfam" id="PF00950">
    <property type="entry name" value="ABC-3"/>
    <property type="match status" value="1"/>
</dbReference>
<feature type="transmembrane region" description="Helical" evidence="6">
    <location>
        <begin position="246"/>
        <end position="266"/>
    </location>
</feature>
<protein>
    <submittedName>
        <fullName evidence="7">Unannotated protein</fullName>
    </submittedName>
</protein>
<dbReference type="SUPFAM" id="SSF81345">
    <property type="entry name" value="ABC transporter involved in vitamin B12 uptake, BtuC"/>
    <property type="match status" value="1"/>
</dbReference>
<feature type="transmembrane region" description="Helical" evidence="6">
    <location>
        <begin position="133"/>
        <end position="153"/>
    </location>
</feature>
<dbReference type="GO" id="GO:0055085">
    <property type="term" value="P:transmembrane transport"/>
    <property type="evidence" value="ECO:0007669"/>
    <property type="project" value="InterPro"/>
</dbReference>
<feature type="transmembrane region" description="Helical" evidence="6">
    <location>
        <begin position="223"/>
        <end position="240"/>
    </location>
</feature>
<feature type="transmembrane region" description="Helical" evidence="6">
    <location>
        <begin position="174"/>
        <end position="193"/>
    </location>
</feature>
<comment type="similarity">
    <text evidence="2">Belongs to the ABC-3 integral membrane protein family.</text>
</comment>
<dbReference type="InterPro" id="IPR037294">
    <property type="entry name" value="ABC_BtuC-like"/>
</dbReference>
<dbReference type="AlphaFoldDB" id="A0A6J7L5H0"/>
<sequence>MNFLFGVFAHDQQLRLELIAGLFVAITCAITGTFVVLRGLSFIGDALAHGVLPGIAVAMLLGVSGMLGAIVSAVLMMSGVGIVNRRLRLSGDTAIGLLFVGMLSLGVLITSRSASLVGDLEEILFGDIAHVDWSTIGIQFIALVCVALTFTICRRPFLLLSVDEGLVNTSGFSAKFFHNVMMAMVAATVIVSFQTVGTLLVMGMLIAPAATGALFARRISSMIMIAALVGSLSVYIGLLASYHYDLAAGASIVLTAVILFALSAIITETRKSLSRRHEDDDDHEHPHAHGHVHI</sequence>
<feature type="transmembrane region" description="Helical" evidence="6">
    <location>
        <begin position="95"/>
        <end position="113"/>
    </location>
</feature>
<keyword evidence="5 6" id="KW-0472">Membrane</keyword>
<keyword evidence="3 6" id="KW-0812">Transmembrane</keyword>
<feature type="transmembrane region" description="Helical" evidence="6">
    <location>
        <begin position="199"/>
        <end position="216"/>
    </location>
</feature>